<feature type="compositionally biased region" description="Low complexity" evidence="1">
    <location>
        <begin position="78"/>
        <end position="88"/>
    </location>
</feature>
<feature type="region of interest" description="Disordered" evidence="1">
    <location>
        <begin position="66"/>
        <end position="88"/>
    </location>
</feature>
<dbReference type="SUPFAM" id="SSF54373">
    <property type="entry name" value="FAD-linked reductases, C-terminal domain"/>
    <property type="match status" value="1"/>
</dbReference>
<dbReference type="InterPro" id="IPR036188">
    <property type="entry name" value="FAD/NAD-bd_sf"/>
</dbReference>
<dbReference type="GO" id="GO:0005743">
    <property type="term" value="C:mitochondrial inner membrane"/>
    <property type="evidence" value="ECO:0007669"/>
    <property type="project" value="TreeGrafter"/>
</dbReference>
<dbReference type="InterPro" id="IPR050464">
    <property type="entry name" value="Zeta_carotene_desat/Oxidored"/>
</dbReference>
<dbReference type="InterPro" id="IPR002937">
    <property type="entry name" value="Amino_oxidase"/>
</dbReference>
<dbReference type="PANTHER" id="PTHR42923">
    <property type="entry name" value="PROTOPORPHYRINOGEN OXIDASE"/>
    <property type="match status" value="1"/>
</dbReference>
<name>A0A4P9ZUP1_9FUNG</name>
<protein>
    <recommendedName>
        <fullName evidence="2">Amine oxidase domain-containing protein</fullName>
    </recommendedName>
</protein>
<keyword evidence="4" id="KW-1185">Reference proteome</keyword>
<accession>A0A4P9ZUP1</accession>
<evidence type="ECO:0000313" key="3">
    <source>
        <dbReference type="EMBL" id="RKP37273.1"/>
    </source>
</evidence>
<organism evidence="3 4">
    <name type="scientific">Dimargaris cristalligena</name>
    <dbReference type="NCBI Taxonomy" id="215637"/>
    <lineage>
        <taxon>Eukaryota</taxon>
        <taxon>Fungi</taxon>
        <taxon>Fungi incertae sedis</taxon>
        <taxon>Zoopagomycota</taxon>
        <taxon>Kickxellomycotina</taxon>
        <taxon>Dimargaritomycetes</taxon>
        <taxon>Dimargaritales</taxon>
        <taxon>Dimargaritaceae</taxon>
        <taxon>Dimargaris</taxon>
    </lineage>
</organism>
<proteinExistence type="predicted"/>
<dbReference type="EMBL" id="ML002516">
    <property type="protein sequence ID" value="RKP37273.1"/>
    <property type="molecule type" value="Genomic_DNA"/>
</dbReference>
<feature type="compositionally biased region" description="Polar residues" evidence="1">
    <location>
        <begin position="506"/>
        <end position="516"/>
    </location>
</feature>
<feature type="region of interest" description="Disordered" evidence="1">
    <location>
        <begin position="496"/>
        <end position="516"/>
    </location>
</feature>
<feature type="region of interest" description="Disordered" evidence="1">
    <location>
        <begin position="279"/>
        <end position="306"/>
    </location>
</feature>
<dbReference type="GO" id="GO:0004729">
    <property type="term" value="F:oxygen-dependent protoporphyrinogen oxidase activity"/>
    <property type="evidence" value="ECO:0007669"/>
    <property type="project" value="TreeGrafter"/>
</dbReference>
<gene>
    <name evidence="3" type="ORF">BJ085DRAFT_37127</name>
</gene>
<dbReference type="SUPFAM" id="SSF51905">
    <property type="entry name" value="FAD/NAD(P)-binding domain"/>
    <property type="match status" value="1"/>
</dbReference>
<evidence type="ECO:0000256" key="1">
    <source>
        <dbReference type="SAM" id="MobiDB-lite"/>
    </source>
</evidence>
<evidence type="ECO:0000313" key="4">
    <source>
        <dbReference type="Proteomes" id="UP000268162"/>
    </source>
</evidence>
<dbReference type="STRING" id="215637.A0A4P9ZUP1"/>
<dbReference type="Proteomes" id="UP000268162">
    <property type="component" value="Unassembled WGS sequence"/>
</dbReference>
<feature type="domain" description="Amine oxidase" evidence="2">
    <location>
        <begin position="10"/>
        <end position="490"/>
    </location>
</feature>
<dbReference type="AlphaFoldDB" id="A0A4P9ZUP1"/>
<dbReference type="Gene3D" id="3.50.50.60">
    <property type="entry name" value="FAD/NAD(P)-binding domain"/>
    <property type="match status" value="2"/>
</dbReference>
<dbReference type="PANTHER" id="PTHR42923:SF3">
    <property type="entry name" value="PROTOPORPHYRINOGEN OXIDASE"/>
    <property type="match status" value="1"/>
</dbReference>
<reference evidence="4" key="1">
    <citation type="journal article" date="2018" name="Nat. Microbiol.">
        <title>Leveraging single-cell genomics to expand the fungal tree of life.</title>
        <authorList>
            <person name="Ahrendt S.R."/>
            <person name="Quandt C.A."/>
            <person name="Ciobanu D."/>
            <person name="Clum A."/>
            <person name="Salamov A."/>
            <person name="Andreopoulos B."/>
            <person name="Cheng J.F."/>
            <person name="Woyke T."/>
            <person name="Pelin A."/>
            <person name="Henrissat B."/>
            <person name="Reynolds N.K."/>
            <person name="Benny G.L."/>
            <person name="Smith M.E."/>
            <person name="James T.Y."/>
            <person name="Grigoriev I.V."/>
        </authorList>
    </citation>
    <scope>NUCLEOTIDE SEQUENCE [LARGE SCALE GENOMIC DNA]</scope>
    <source>
        <strain evidence="4">RSA 468</strain>
    </source>
</reference>
<evidence type="ECO:0000259" key="2">
    <source>
        <dbReference type="Pfam" id="PF01593"/>
    </source>
</evidence>
<sequence length="664" mass="71877">MHIVVLGGGLSGLSTAHYLARRLLLRPGGPAVTQGGGSQFKITVLEAQDRWGGWVDTRFVPLSNPEPFSVAGGEEEGSSPTSAVPPSTASVLFETGPRTFRPSGSEATPMRQLLSSLDLYSDVAICSRASASAKNRFIYYQNQLNRLPTGPASLLFQRPPPPILRGLWGELFREPWRVRQYPFDTPGFAVDERMDPASPVSQFGVPAEGDYSDESIHRFMTRHFGPTVADNLVSAMIHGIYAGDVHNLSVDSTMRWLKDLDRQHGSLLLGLLATATGLGGSSTKRHPASSAHGPNSDSDASSALGGDGGIIGDPGRFWSERAAQLNKRYLQEHQATTENEQTPFWQRMAKGSVYSFHQGSSTLIQALVDDLSQYPTDQVQLAFGRPVHRVEVHNGGPGGSGHVAVHTSDTNSPIQADHVISALPGAQLHKILADQPLPLLNHNPNVDMAVVNFAYAGRRRPVDGFGYLVPQSVTTPVLGAVFDSCSSPEQDQLWNNNGGGAINRPNHPSNTTVDCSATSPPLDRITVLMGGYRFEEMLGHPATYFQNPEGLAYLRQRAQSILDDHIGPVPTGQDAELVASHVQINRQCLPQYVVGHRARLQALRRQMGGDRFAHRLSVTGASYLGPSMNACVLQARQLVDDLVEVGALSQRRETIVTGIDRSLI</sequence>
<dbReference type="Pfam" id="PF01593">
    <property type="entry name" value="Amino_oxidase"/>
    <property type="match status" value="1"/>
</dbReference>